<feature type="compositionally biased region" description="Basic and acidic residues" evidence="12">
    <location>
        <begin position="129"/>
        <end position="141"/>
    </location>
</feature>
<protein>
    <submittedName>
        <fullName evidence="16">Zinc finger protein 85-like</fullName>
    </submittedName>
</protein>
<evidence type="ECO:0000256" key="3">
    <source>
        <dbReference type="ARBA" id="ARBA00022723"/>
    </source>
</evidence>
<keyword evidence="15" id="KW-1185">Reference proteome</keyword>
<evidence type="ECO:0000256" key="12">
    <source>
        <dbReference type="SAM" id="MobiDB-lite"/>
    </source>
</evidence>
<evidence type="ECO:0000256" key="2">
    <source>
        <dbReference type="ARBA" id="ARBA00006991"/>
    </source>
</evidence>
<dbReference type="FunFam" id="3.30.160.60:FF:000100">
    <property type="entry name" value="Zinc finger 45-like"/>
    <property type="match status" value="2"/>
</dbReference>
<feature type="domain" description="C2H2-type" evidence="13">
    <location>
        <begin position="319"/>
        <end position="347"/>
    </location>
</feature>
<dbReference type="GO" id="GO:0032502">
    <property type="term" value="P:developmental process"/>
    <property type="evidence" value="ECO:0007669"/>
    <property type="project" value="UniProtKB-ARBA"/>
</dbReference>
<evidence type="ECO:0000256" key="5">
    <source>
        <dbReference type="ARBA" id="ARBA00022771"/>
    </source>
</evidence>
<accession>A0AA97JAE6</accession>
<feature type="domain" description="C2H2-type" evidence="13">
    <location>
        <begin position="262"/>
        <end position="289"/>
    </location>
</feature>
<dbReference type="InterPro" id="IPR001909">
    <property type="entry name" value="KRAB"/>
</dbReference>
<feature type="region of interest" description="Disordered" evidence="12">
    <location>
        <begin position="1040"/>
        <end position="1064"/>
    </location>
</feature>
<dbReference type="FunFam" id="3.30.160.60:FF:000151">
    <property type="entry name" value="Zinc finger and SCAN domain-containing 21"/>
    <property type="match status" value="1"/>
</dbReference>
<feature type="domain" description="C2H2-type" evidence="13">
    <location>
        <begin position="531"/>
        <end position="558"/>
    </location>
</feature>
<keyword evidence="5 11" id="KW-0863">Zinc-finger</keyword>
<dbReference type="KEGG" id="emc:129329173"/>
<reference evidence="16" key="1">
    <citation type="submission" date="2025-08" db="UniProtKB">
        <authorList>
            <consortium name="RefSeq"/>
        </authorList>
    </citation>
    <scope>IDENTIFICATION</scope>
    <source>
        <tissue evidence="16">Blood</tissue>
    </source>
</reference>
<dbReference type="GO" id="GO:0008270">
    <property type="term" value="F:zinc ion binding"/>
    <property type="evidence" value="ECO:0007669"/>
    <property type="project" value="UniProtKB-KW"/>
</dbReference>
<dbReference type="FunFam" id="3.30.160.60:FF:000380">
    <property type="entry name" value="zinc finger protein 2 isoform X2"/>
    <property type="match status" value="1"/>
</dbReference>
<feature type="region of interest" description="Disordered" evidence="12">
    <location>
        <begin position="671"/>
        <end position="734"/>
    </location>
</feature>
<dbReference type="FunFam" id="3.30.160.60:FF:000202">
    <property type="entry name" value="Zinc finger protein 574"/>
    <property type="match status" value="1"/>
</dbReference>
<dbReference type="PROSITE" id="PS50157">
    <property type="entry name" value="ZINC_FINGER_C2H2_2"/>
    <property type="match status" value="17"/>
</dbReference>
<keyword evidence="8" id="KW-0238">DNA-binding</keyword>
<keyword evidence="7" id="KW-0805">Transcription regulation</keyword>
<dbReference type="Gene3D" id="3.30.160.60">
    <property type="entry name" value="Classic Zinc Finger"/>
    <property type="match status" value="13"/>
</dbReference>
<name>A0AA97JAE6_EUBMA</name>
<dbReference type="Proteomes" id="UP001190640">
    <property type="component" value="Chromosome 4"/>
</dbReference>
<dbReference type="PROSITE" id="PS00028">
    <property type="entry name" value="ZINC_FINGER_C2H2_1"/>
    <property type="match status" value="17"/>
</dbReference>
<evidence type="ECO:0000256" key="10">
    <source>
        <dbReference type="ARBA" id="ARBA00023242"/>
    </source>
</evidence>
<dbReference type="PANTHER" id="PTHR24381">
    <property type="entry name" value="ZINC FINGER PROTEIN"/>
    <property type="match status" value="1"/>
</dbReference>
<feature type="compositionally biased region" description="Basic and acidic residues" evidence="12">
    <location>
        <begin position="712"/>
        <end position="723"/>
    </location>
</feature>
<evidence type="ECO:0000256" key="7">
    <source>
        <dbReference type="ARBA" id="ARBA00023015"/>
    </source>
</evidence>
<evidence type="ECO:0000256" key="8">
    <source>
        <dbReference type="ARBA" id="ARBA00023125"/>
    </source>
</evidence>
<feature type="region of interest" description="Disordered" evidence="12">
    <location>
        <begin position="75"/>
        <end position="141"/>
    </location>
</feature>
<keyword evidence="10" id="KW-0539">Nucleus</keyword>
<feature type="domain" description="KRAB" evidence="14">
    <location>
        <begin position="11"/>
        <end position="90"/>
    </location>
</feature>
<dbReference type="PROSITE" id="PS50805">
    <property type="entry name" value="KRAB"/>
    <property type="match status" value="1"/>
</dbReference>
<dbReference type="InterPro" id="IPR036236">
    <property type="entry name" value="Znf_C2H2_sf"/>
</dbReference>
<feature type="domain" description="C2H2-type" evidence="13">
    <location>
        <begin position="914"/>
        <end position="941"/>
    </location>
</feature>
<feature type="domain" description="C2H2-type" evidence="13">
    <location>
        <begin position="645"/>
        <end position="672"/>
    </location>
</feature>
<dbReference type="AlphaFoldDB" id="A0AA97JAE6"/>
<feature type="domain" description="C2H2-type" evidence="13">
    <location>
        <begin position="383"/>
        <end position="410"/>
    </location>
</feature>
<feature type="domain" description="C2H2-type" evidence="13">
    <location>
        <begin position="449"/>
        <end position="476"/>
    </location>
</feature>
<feature type="domain" description="C2H2-type" evidence="13">
    <location>
        <begin position="589"/>
        <end position="616"/>
    </location>
</feature>
<feature type="compositionally biased region" description="Basic and acidic residues" evidence="12">
    <location>
        <begin position="1047"/>
        <end position="1064"/>
    </location>
</feature>
<gene>
    <name evidence="16" type="primary">LOC129329173</name>
</gene>
<dbReference type="SUPFAM" id="SSF57667">
    <property type="entry name" value="beta-beta-alpha zinc fingers"/>
    <property type="match status" value="10"/>
</dbReference>
<feature type="domain" description="C2H2-type" evidence="13">
    <location>
        <begin position="617"/>
        <end position="644"/>
    </location>
</feature>
<feature type="region of interest" description="Disordered" evidence="12">
    <location>
        <begin position="228"/>
        <end position="261"/>
    </location>
</feature>
<evidence type="ECO:0000256" key="4">
    <source>
        <dbReference type="ARBA" id="ARBA00022737"/>
    </source>
</evidence>
<feature type="domain" description="C2H2-type" evidence="13">
    <location>
        <begin position="942"/>
        <end position="969"/>
    </location>
</feature>
<organism evidence="15 16">
    <name type="scientific">Eublepharis macularius</name>
    <name type="common">Leopard gecko</name>
    <name type="synonym">Cyrtodactylus macularius</name>
    <dbReference type="NCBI Taxonomy" id="481883"/>
    <lineage>
        <taxon>Eukaryota</taxon>
        <taxon>Metazoa</taxon>
        <taxon>Chordata</taxon>
        <taxon>Craniata</taxon>
        <taxon>Vertebrata</taxon>
        <taxon>Euteleostomi</taxon>
        <taxon>Lepidosauria</taxon>
        <taxon>Squamata</taxon>
        <taxon>Bifurcata</taxon>
        <taxon>Gekkota</taxon>
        <taxon>Eublepharidae</taxon>
        <taxon>Eublepharinae</taxon>
        <taxon>Eublepharis</taxon>
    </lineage>
</organism>
<feature type="compositionally biased region" description="Low complexity" evidence="12">
    <location>
        <begin position="108"/>
        <end position="127"/>
    </location>
</feature>
<dbReference type="PANTHER" id="PTHR24381:SF390">
    <property type="entry name" value="ZINC FINGER PROTEIN 37 HOMOLOG"/>
    <property type="match status" value="1"/>
</dbReference>
<evidence type="ECO:0000313" key="16">
    <source>
        <dbReference type="RefSeq" id="XP_054834592.1"/>
    </source>
</evidence>
<dbReference type="GO" id="GO:0042802">
    <property type="term" value="F:identical protein binding"/>
    <property type="evidence" value="ECO:0007669"/>
    <property type="project" value="UniProtKB-ARBA"/>
</dbReference>
<evidence type="ECO:0000259" key="14">
    <source>
        <dbReference type="PROSITE" id="PS50805"/>
    </source>
</evidence>
<feature type="domain" description="C2H2-type" evidence="13">
    <location>
        <begin position="290"/>
        <end position="318"/>
    </location>
</feature>
<dbReference type="GO" id="GO:0000977">
    <property type="term" value="F:RNA polymerase II transcription regulatory region sequence-specific DNA binding"/>
    <property type="evidence" value="ECO:0007669"/>
    <property type="project" value="TreeGrafter"/>
</dbReference>
<dbReference type="FunFam" id="3.30.160.60:FF:000322">
    <property type="entry name" value="GDNF-inducible zinc finger protein 1"/>
    <property type="match status" value="1"/>
</dbReference>
<keyword evidence="9" id="KW-0804">Transcription</keyword>
<dbReference type="FunFam" id="3.30.160.60:FF:000508">
    <property type="entry name" value="Myeloid zinc finger 1"/>
    <property type="match status" value="1"/>
</dbReference>
<feature type="domain" description="C2H2-type" evidence="13">
    <location>
        <begin position="503"/>
        <end position="530"/>
    </location>
</feature>
<dbReference type="RefSeq" id="XP_054834592.1">
    <property type="nucleotide sequence ID" value="XM_054978617.1"/>
</dbReference>
<dbReference type="Pfam" id="PF00096">
    <property type="entry name" value="zf-C2H2"/>
    <property type="match status" value="13"/>
</dbReference>
<feature type="domain" description="C2H2-type" evidence="13">
    <location>
        <begin position="204"/>
        <end position="232"/>
    </location>
</feature>
<evidence type="ECO:0000256" key="11">
    <source>
        <dbReference type="PROSITE-ProRule" id="PRU00042"/>
    </source>
</evidence>
<keyword evidence="4" id="KW-0677">Repeat</keyword>
<dbReference type="FunFam" id="3.30.160.60:FF:001397">
    <property type="entry name" value="Datilografo, isoform A"/>
    <property type="match status" value="1"/>
</dbReference>
<feature type="compositionally biased region" description="Polar residues" evidence="12">
    <location>
        <begin position="699"/>
        <end position="711"/>
    </location>
</feature>
<dbReference type="FunFam" id="3.30.160.60:FF:002343">
    <property type="entry name" value="Zinc finger protein 33A"/>
    <property type="match status" value="1"/>
</dbReference>
<dbReference type="GeneID" id="129329173"/>
<proteinExistence type="inferred from homology"/>
<feature type="domain" description="C2H2-type" evidence="13">
    <location>
        <begin position="996"/>
        <end position="1023"/>
    </location>
</feature>
<comment type="similarity">
    <text evidence="2">Belongs to the krueppel C2H2-type zinc-finger protein family.</text>
</comment>
<dbReference type="SMART" id="SM00355">
    <property type="entry name" value="ZnF_C2H2"/>
    <property type="match status" value="17"/>
</dbReference>
<keyword evidence="3" id="KW-0479">Metal-binding</keyword>
<evidence type="ECO:0000256" key="6">
    <source>
        <dbReference type="ARBA" id="ARBA00022833"/>
    </source>
</evidence>
<dbReference type="Pfam" id="PF01352">
    <property type="entry name" value="KRAB"/>
    <property type="match status" value="1"/>
</dbReference>
<evidence type="ECO:0000313" key="15">
    <source>
        <dbReference type="Proteomes" id="UP001190640"/>
    </source>
</evidence>
<dbReference type="GO" id="GO:0000981">
    <property type="term" value="F:DNA-binding transcription factor activity, RNA polymerase II-specific"/>
    <property type="evidence" value="ECO:0007669"/>
    <property type="project" value="TreeGrafter"/>
</dbReference>
<dbReference type="InterPro" id="IPR013087">
    <property type="entry name" value="Znf_C2H2_type"/>
</dbReference>
<dbReference type="FunFam" id="3.30.160.60:FF:001009">
    <property type="entry name" value="Zinc finger protein 26"/>
    <property type="match status" value="1"/>
</dbReference>
<dbReference type="GO" id="GO:0005634">
    <property type="term" value="C:nucleus"/>
    <property type="evidence" value="ECO:0007669"/>
    <property type="project" value="UniProtKB-SubCell"/>
</dbReference>
<sequence length="1064" mass="120604">MAQTESAQVLEAYREVIAASAKGQQDLLAPDQGSLYRDVMQESYKTILSMAPPLQLQAGFPIQKSELLACLEQGQQDWAPEQSSNEDTEEEPVKVQLSTWPDPGTWWNSYRSPVSVPSSDSSASDNESSSEKEEERNVKPEWVRVTKPRAPLLGKCEVKQEGCEQLGHPKSSMKMPFCWTNEKDRGLVKSRKRKPGTDPGKNHYVCPQCGNSFNRKSSLKRHVTTIHDGANPYEWPPRKKSSLEKPNRRARARSSHSGREPYECPECGESFTTNASFTKHRRTHTNETANECPECGKSYVEERYLIKHLMTAHSGAHLSKCLDCGKGFLREDDLSMHQTMIHGVESSHQSLDREKCYQEKFSHIKQSPSHATQEGSDIGEYVLKCPDCGMCFKAERCFLNHQRMHMEQKCQQLDKRDILKGRAPFARNQETHIEIKCNAESTKMEETLHTCTDCGKIFRDSRCFANHRSMHIKEEPSENADGQEAVEERAIDQQENHLKEKPYKCCTCGKTYATQYNLNRHQHVHTDNKPYKCTVCGKTFTYRYTLVHHEATHPEGKVCQHKCSYCGKGFTTKTSLSRHLQLHQMGRPYQCDICGKAFAYRYSLTHHQEIHVQGQAQKCLFCWKVFRTSNSLSRHKRIHMETRSYQCSVCGKAFGTKYSFCRHQDMHLNRSLSHSSSSGKGLVDGSALAKEQTSDTDENSNNWSGNSTLSEHSVKETPAERSEGAGGTPLVKCRNAHVEENSAKGLDSEGTCRENPVPLQDQATHAHKSVSNWSDNLICSGHQGVHMKEPPADFSEMVDSDILSKPQSTPLKENSIRGLDGGETLWDHSVDVKGQDSYGEEDASEGTYDLGYRKQQGACMEGSLPEPEMQGALTPTKHQSIGVNSIPRLDNEEPLKGSLTHSHLRGVRKGQKQHTCSNCGKSCRDKYSLTRHEKTHISERPYQCQKCGKRFRETKNLTKHQITHTDLRPFPCNKCGKHFKTKSTLDKHQKVHDKPFCCSYCGKRVSTSTILKNHLRTHTGEKPFKCTECGKDYRTKSSLNKHREGHLKKDSSEVPKEDQPNQIF</sequence>
<evidence type="ECO:0000256" key="1">
    <source>
        <dbReference type="ARBA" id="ARBA00004123"/>
    </source>
</evidence>
<evidence type="ECO:0000259" key="13">
    <source>
        <dbReference type="PROSITE" id="PS50157"/>
    </source>
</evidence>
<feature type="domain" description="C2H2-type" evidence="13">
    <location>
        <begin position="970"/>
        <end position="992"/>
    </location>
</feature>
<keyword evidence="6" id="KW-0862">Zinc</keyword>
<comment type="subcellular location">
    <subcellularLocation>
        <location evidence="1">Nucleus</location>
    </subcellularLocation>
</comment>
<evidence type="ECO:0000256" key="9">
    <source>
        <dbReference type="ARBA" id="ARBA00023163"/>
    </source>
</evidence>
<feature type="domain" description="C2H2-type" evidence="13">
    <location>
        <begin position="561"/>
        <end position="588"/>
    </location>
</feature>
<feature type="domain" description="C2H2-type" evidence="13">
    <location>
        <begin position="1024"/>
        <end position="1051"/>
    </location>
</feature>